<name>A0A8T1WKI8_9STRA</name>
<proteinExistence type="predicted"/>
<dbReference type="SMART" id="SM00028">
    <property type="entry name" value="TPR"/>
    <property type="match status" value="3"/>
</dbReference>
<evidence type="ECO:0000313" key="4">
    <source>
        <dbReference type="Proteomes" id="UP000694044"/>
    </source>
</evidence>
<feature type="region of interest" description="Disordered" evidence="2">
    <location>
        <begin position="1"/>
        <end position="28"/>
    </location>
</feature>
<reference evidence="3" key="1">
    <citation type="submission" date="2021-02" db="EMBL/GenBank/DDBJ databases">
        <authorList>
            <person name="Palmer J.M."/>
        </authorList>
    </citation>
    <scope>NUCLEOTIDE SEQUENCE</scope>
    <source>
        <strain evidence="3">SCRP734</strain>
    </source>
</reference>
<evidence type="ECO:0000256" key="2">
    <source>
        <dbReference type="SAM" id="MobiDB-lite"/>
    </source>
</evidence>
<dbReference type="EMBL" id="JAGDFM010000002">
    <property type="protein sequence ID" value="KAG7393785.1"/>
    <property type="molecule type" value="Genomic_DNA"/>
</dbReference>
<dbReference type="AlphaFoldDB" id="A0A8T1WKI8"/>
<dbReference type="PROSITE" id="PS50005">
    <property type="entry name" value="TPR"/>
    <property type="match status" value="1"/>
</dbReference>
<dbReference type="Proteomes" id="UP000694044">
    <property type="component" value="Unassembled WGS sequence"/>
</dbReference>
<feature type="repeat" description="TPR" evidence="1">
    <location>
        <begin position="67"/>
        <end position="100"/>
    </location>
</feature>
<dbReference type="PANTHER" id="PTHR15544">
    <property type="entry name" value="OSMOSIS RESPONSIVE FACTOR"/>
    <property type="match status" value="1"/>
</dbReference>
<dbReference type="PANTHER" id="PTHR15544:SF0">
    <property type="entry name" value="TETRATRICOPEPTIDE REPEAT PROTEIN 33"/>
    <property type="match status" value="1"/>
</dbReference>
<evidence type="ECO:0000256" key="1">
    <source>
        <dbReference type="PROSITE-ProRule" id="PRU00339"/>
    </source>
</evidence>
<gene>
    <name evidence="3" type="primary">TTC33</name>
    <name evidence="3" type="ORF">PHYPSEUDO_004548</name>
</gene>
<dbReference type="InterPro" id="IPR019734">
    <property type="entry name" value="TPR_rpt"/>
</dbReference>
<accession>A0A8T1WKI8</accession>
<keyword evidence="4" id="KW-1185">Reference proteome</keyword>
<evidence type="ECO:0000313" key="3">
    <source>
        <dbReference type="EMBL" id="KAG7393785.1"/>
    </source>
</evidence>
<protein>
    <submittedName>
        <fullName evidence="3">Tetratricopeptide repeat protein 33</fullName>
    </submittedName>
</protein>
<organism evidence="3 4">
    <name type="scientific">Phytophthora pseudosyringae</name>
    <dbReference type="NCBI Taxonomy" id="221518"/>
    <lineage>
        <taxon>Eukaryota</taxon>
        <taxon>Sar</taxon>
        <taxon>Stramenopiles</taxon>
        <taxon>Oomycota</taxon>
        <taxon>Peronosporomycetes</taxon>
        <taxon>Peronosporales</taxon>
        <taxon>Peronosporaceae</taxon>
        <taxon>Phytophthora</taxon>
    </lineage>
</organism>
<sequence length="232" mass="25972">MAAPVRFALKPSKKRRRQDESDEKKKTGASVCAAFFTVEALRQEERNASTNHMKRRGGLLEDVQAKVKRLKDEGNTLAEAGRFKAATGRWQEALAVDPDNSALYDLLAQASMAVYEDFQAVQFARKATELAPTWSDGFLTLARCQLNFGELTLALEALKQAVEHNGGVETEEMASDRRDIEGLLLKQEQVLRKRDQETALEVKADKLQVISCFKHLSLRAKAIEMCEGSRNE</sequence>
<keyword evidence="1" id="KW-0802">TPR repeat</keyword>
<dbReference type="OrthoDB" id="2423701at2759"/>
<dbReference type="InterPro" id="IPR052658">
    <property type="entry name" value="TPR-containing"/>
</dbReference>
<comment type="caution">
    <text evidence="3">The sequence shown here is derived from an EMBL/GenBank/DDBJ whole genome shotgun (WGS) entry which is preliminary data.</text>
</comment>
<feature type="compositionally biased region" description="Basic and acidic residues" evidence="2">
    <location>
        <begin position="17"/>
        <end position="26"/>
    </location>
</feature>